<comment type="function">
    <text evidence="5">Participates in chromosomal partition during cell division. May act via the formation of a condensin-like complex containing Smc and ScpB that pull DNA away from mid-cell into both cell halves.</text>
</comment>
<dbReference type="RefSeq" id="WP_244516633.1">
    <property type="nucleotide sequence ID" value="NZ_FNIL01000001.1"/>
</dbReference>
<evidence type="ECO:0000256" key="2">
    <source>
        <dbReference type="ARBA" id="ARBA00022829"/>
    </source>
</evidence>
<keyword evidence="7" id="KW-1185">Reference proteome</keyword>
<sequence>MSYSVKLQGFEGPLDLLLHLINKNDLDLYDIPVKEITEQYMNYIQAMQVMELNIASEYLVMASTLLQMKSQLLLPIEDTNWEDGLTEEEDWTKEDLIDRLAEYKRYKEAASGLKERELARSELFSKPMTDLTNYLAEEKEDKNATIDVSVYDMMKAFQNMKKRKKKSTKQTTKVAREEIPIEARMKDVVSYLDLNNGAATFNDLFEETEDSALVVTFLAILELMKVKEIECSQSGNYQDIHIIKKGAYITI</sequence>
<proteinExistence type="inferred from homology"/>
<protein>
    <recommendedName>
        <fullName evidence="4 5">Segregation and condensation protein A</fullName>
    </recommendedName>
</protein>
<dbReference type="GO" id="GO:0007059">
    <property type="term" value="P:chromosome segregation"/>
    <property type="evidence" value="ECO:0007669"/>
    <property type="project" value="UniProtKB-UniRule"/>
</dbReference>
<dbReference type="STRING" id="745820.SAMN04488053_101681"/>
<evidence type="ECO:0000256" key="3">
    <source>
        <dbReference type="ARBA" id="ARBA00023306"/>
    </source>
</evidence>
<evidence type="ECO:0000256" key="4">
    <source>
        <dbReference type="ARBA" id="ARBA00044777"/>
    </source>
</evidence>
<keyword evidence="5" id="KW-0963">Cytoplasm</keyword>
<dbReference type="GO" id="GO:0051301">
    <property type="term" value="P:cell division"/>
    <property type="evidence" value="ECO:0007669"/>
    <property type="project" value="UniProtKB-KW"/>
</dbReference>
<dbReference type="InterPro" id="IPR003768">
    <property type="entry name" value="ScpA"/>
</dbReference>
<dbReference type="HAMAP" id="MF_01805">
    <property type="entry name" value="ScpA"/>
    <property type="match status" value="1"/>
</dbReference>
<keyword evidence="2 5" id="KW-0159">Chromosome partition</keyword>
<dbReference type="PANTHER" id="PTHR33969:SF2">
    <property type="entry name" value="SEGREGATION AND CONDENSATION PROTEIN A"/>
    <property type="match status" value="1"/>
</dbReference>
<dbReference type="Pfam" id="PF02616">
    <property type="entry name" value="SMC_ScpA"/>
    <property type="match status" value="1"/>
</dbReference>
<name>A0A1H0B009_9BACI</name>
<accession>A0A1H0B009</accession>
<dbReference type="GO" id="GO:0006260">
    <property type="term" value="P:DNA replication"/>
    <property type="evidence" value="ECO:0007669"/>
    <property type="project" value="UniProtKB-UniRule"/>
</dbReference>
<keyword evidence="1 5" id="KW-0132">Cell division</keyword>
<dbReference type="InterPro" id="IPR023093">
    <property type="entry name" value="ScpA-like_C"/>
</dbReference>
<organism evidence="6 7">
    <name type="scientific">Alkalicoccus daliensis</name>
    <dbReference type="NCBI Taxonomy" id="745820"/>
    <lineage>
        <taxon>Bacteria</taxon>
        <taxon>Bacillati</taxon>
        <taxon>Bacillota</taxon>
        <taxon>Bacilli</taxon>
        <taxon>Bacillales</taxon>
        <taxon>Bacillaceae</taxon>
        <taxon>Alkalicoccus</taxon>
    </lineage>
</organism>
<evidence type="ECO:0000256" key="1">
    <source>
        <dbReference type="ARBA" id="ARBA00022618"/>
    </source>
</evidence>
<keyword evidence="3 5" id="KW-0131">Cell cycle</keyword>
<reference evidence="7" key="1">
    <citation type="submission" date="2016-10" db="EMBL/GenBank/DDBJ databases">
        <authorList>
            <person name="Varghese N."/>
            <person name="Submissions S."/>
        </authorList>
    </citation>
    <scope>NUCLEOTIDE SEQUENCE [LARGE SCALE GENOMIC DNA]</scope>
    <source>
        <strain evidence="7">CGMCC 1.10369</strain>
    </source>
</reference>
<dbReference type="EMBL" id="FNIL01000001">
    <property type="protein sequence ID" value="SDN38633.1"/>
    <property type="molecule type" value="Genomic_DNA"/>
</dbReference>
<gene>
    <name evidence="5" type="primary">scpA</name>
    <name evidence="6" type="ORF">SAMN04488053_101681</name>
</gene>
<dbReference type="PANTHER" id="PTHR33969">
    <property type="entry name" value="SEGREGATION AND CONDENSATION PROTEIN A"/>
    <property type="match status" value="1"/>
</dbReference>
<evidence type="ECO:0000313" key="6">
    <source>
        <dbReference type="EMBL" id="SDN38633.1"/>
    </source>
</evidence>
<dbReference type="AlphaFoldDB" id="A0A1H0B009"/>
<comment type="subunit">
    <text evidence="5">Component of a cohesin-like complex composed of ScpA, ScpB and the Smc homodimer, in which ScpA and ScpB bind to the head domain of Smc. The presence of the three proteins is required for the association of the complex with DNA.</text>
</comment>
<dbReference type="Proteomes" id="UP000198778">
    <property type="component" value="Unassembled WGS sequence"/>
</dbReference>
<dbReference type="GO" id="GO:0005737">
    <property type="term" value="C:cytoplasm"/>
    <property type="evidence" value="ECO:0007669"/>
    <property type="project" value="UniProtKB-SubCell"/>
</dbReference>
<comment type="similarity">
    <text evidence="5">Belongs to the ScpA family.</text>
</comment>
<evidence type="ECO:0000256" key="5">
    <source>
        <dbReference type="HAMAP-Rule" id="MF_01805"/>
    </source>
</evidence>
<dbReference type="Gene3D" id="6.10.250.2410">
    <property type="match status" value="1"/>
</dbReference>
<evidence type="ECO:0000313" key="7">
    <source>
        <dbReference type="Proteomes" id="UP000198778"/>
    </source>
</evidence>
<comment type="subcellular location">
    <subcellularLocation>
        <location evidence="5">Cytoplasm</location>
    </subcellularLocation>
    <text evidence="5">Associated with two foci at the outer edges of the nucleoid region in young cells, and at four foci within both cell halves in older cells.</text>
</comment>
<dbReference type="Gene3D" id="1.10.10.580">
    <property type="entry name" value="Structural maintenance of chromosome 1. Chain E"/>
    <property type="match status" value="1"/>
</dbReference>